<evidence type="ECO:0000256" key="10">
    <source>
        <dbReference type="ARBA" id="ARBA00023136"/>
    </source>
</evidence>
<feature type="domain" description="Histidine kinase" evidence="12">
    <location>
        <begin position="223"/>
        <end position="424"/>
    </location>
</feature>
<keyword evidence="8 11" id="KW-1133">Transmembrane helix</keyword>
<dbReference type="AlphaFoldDB" id="A0A5A9W0R9"/>
<evidence type="ECO:0000313" key="14">
    <source>
        <dbReference type="EMBL" id="KAA0874370.1"/>
    </source>
</evidence>
<dbReference type="InterPro" id="IPR036097">
    <property type="entry name" value="HisK_dim/P_sf"/>
</dbReference>
<accession>A0A5A9W0R9</accession>
<evidence type="ECO:0000256" key="3">
    <source>
        <dbReference type="ARBA" id="ARBA00012438"/>
    </source>
</evidence>
<dbReference type="GO" id="GO:0000155">
    <property type="term" value="F:phosphorelay sensor kinase activity"/>
    <property type="evidence" value="ECO:0007669"/>
    <property type="project" value="InterPro"/>
</dbReference>
<keyword evidence="15" id="KW-1185">Reference proteome</keyword>
<proteinExistence type="predicted"/>
<dbReference type="PANTHER" id="PTHR45436:SF4">
    <property type="entry name" value="SENSOR PROTEIN PHOQ"/>
    <property type="match status" value="1"/>
</dbReference>
<dbReference type="InterPro" id="IPR036890">
    <property type="entry name" value="HATPase_C_sf"/>
</dbReference>
<keyword evidence="9" id="KW-0902">Two-component regulatory system</keyword>
<reference evidence="14 15" key="1">
    <citation type="submission" date="2019-03" db="EMBL/GenBank/DDBJ databases">
        <title>Nitrincola sp. nov. isolated from an Indian soda lake.</title>
        <authorList>
            <person name="Joshi A."/>
            <person name="Thite S.V."/>
            <person name="Joseph N."/>
            <person name="Dhotre D."/>
            <person name="Moorthy M."/>
            <person name="Shouche Y.S."/>
        </authorList>
    </citation>
    <scope>NUCLEOTIDE SEQUENCE [LARGE SCALE GENOMIC DNA]</scope>
    <source>
        <strain evidence="14 15">MEB193</strain>
    </source>
</reference>
<gene>
    <name evidence="14" type="ORF">E1H14_08855</name>
</gene>
<dbReference type="OrthoDB" id="9809567at2"/>
<evidence type="ECO:0000313" key="15">
    <source>
        <dbReference type="Proteomes" id="UP000325302"/>
    </source>
</evidence>
<keyword evidence="6 11" id="KW-0812">Transmembrane</keyword>
<dbReference type="Gene3D" id="3.30.565.10">
    <property type="entry name" value="Histidine kinase-like ATPase, C-terminal domain"/>
    <property type="match status" value="1"/>
</dbReference>
<keyword evidence="10 11" id="KW-0472">Membrane</keyword>
<keyword evidence="7" id="KW-0418">Kinase</keyword>
<dbReference type="GO" id="GO:0005524">
    <property type="term" value="F:ATP binding"/>
    <property type="evidence" value="ECO:0007669"/>
    <property type="project" value="UniProtKB-KW"/>
</dbReference>
<dbReference type="EC" id="2.7.13.3" evidence="3"/>
<protein>
    <recommendedName>
        <fullName evidence="3">histidine kinase</fullName>
        <ecNumber evidence="3">2.7.13.3</ecNumber>
    </recommendedName>
</protein>
<evidence type="ECO:0000256" key="1">
    <source>
        <dbReference type="ARBA" id="ARBA00000085"/>
    </source>
</evidence>
<dbReference type="InterPro" id="IPR003594">
    <property type="entry name" value="HATPase_dom"/>
</dbReference>
<evidence type="ECO:0000256" key="2">
    <source>
        <dbReference type="ARBA" id="ARBA00004370"/>
    </source>
</evidence>
<dbReference type="RefSeq" id="WP_149391103.1">
    <property type="nucleotide sequence ID" value="NZ_SMRS01000006.1"/>
</dbReference>
<dbReference type="PANTHER" id="PTHR45436">
    <property type="entry name" value="SENSOR HISTIDINE KINASE YKOH"/>
    <property type="match status" value="1"/>
</dbReference>
<comment type="subcellular location">
    <subcellularLocation>
        <location evidence="2">Membrane</location>
    </subcellularLocation>
</comment>
<dbReference type="InterPro" id="IPR050428">
    <property type="entry name" value="TCS_sensor_his_kinase"/>
</dbReference>
<dbReference type="SUPFAM" id="SSF47384">
    <property type="entry name" value="Homodimeric domain of signal transducing histidine kinase"/>
    <property type="match status" value="1"/>
</dbReference>
<dbReference type="InterPro" id="IPR003661">
    <property type="entry name" value="HisK_dim/P_dom"/>
</dbReference>
<evidence type="ECO:0000259" key="13">
    <source>
        <dbReference type="PROSITE" id="PS50885"/>
    </source>
</evidence>
<dbReference type="Proteomes" id="UP000325302">
    <property type="component" value="Unassembled WGS sequence"/>
</dbReference>
<dbReference type="Gene3D" id="1.10.287.130">
    <property type="match status" value="1"/>
</dbReference>
<keyword evidence="4" id="KW-0597">Phosphoprotein</keyword>
<dbReference type="SMART" id="SM00387">
    <property type="entry name" value="HATPase_c"/>
    <property type="match status" value="1"/>
</dbReference>
<evidence type="ECO:0000256" key="9">
    <source>
        <dbReference type="ARBA" id="ARBA00023012"/>
    </source>
</evidence>
<evidence type="ECO:0000256" key="7">
    <source>
        <dbReference type="ARBA" id="ARBA00022777"/>
    </source>
</evidence>
<dbReference type="PROSITE" id="PS50109">
    <property type="entry name" value="HIS_KIN"/>
    <property type="match status" value="1"/>
</dbReference>
<name>A0A5A9W0R9_9GAMM</name>
<dbReference type="InterPro" id="IPR003660">
    <property type="entry name" value="HAMP_dom"/>
</dbReference>
<dbReference type="PROSITE" id="PS50885">
    <property type="entry name" value="HAMP"/>
    <property type="match status" value="1"/>
</dbReference>
<dbReference type="InterPro" id="IPR004358">
    <property type="entry name" value="Sig_transdc_His_kin-like_C"/>
</dbReference>
<dbReference type="CDD" id="cd00082">
    <property type="entry name" value="HisKA"/>
    <property type="match status" value="1"/>
</dbReference>
<dbReference type="PRINTS" id="PR00344">
    <property type="entry name" value="BCTRLSENSOR"/>
</dbReference>
<evidence type="ECO:0000256" key="4">
    <source>
        <dbReference type="ARBA" id="ARBA00022553"/>
    </source>
</evidence>
<dbReference type="GO" id="GO:0005886">
    <property type="term" value="C:plasma membrane"/>
    <property type="evidence" value="ECO:0007669"/>
    <property type="project" value="TreeGrafter"/>
</dbReference>
<evidence type="ECO:0000259" key="12">
    <source>
        <dbReference type="PROSITE" id="PS50109"/>
    </source>
</evidence>
<keyword evidence="5" id="KW-0808">Transferase</keyword>
<evidence type="ECO:0000256" key="6">
    <source>
        <dbReference type="ARBA" id="ARBA00022692"/>
    </source>
</evidence>
<comment type="caution">
    <text evidence="14">The sequence shown here is derived from an EMBL/GenBank/DDBJ whole genome shotgun (WGS) entry which is preliminary data.</text>
</comment>
<comment type="catalytic activity">
    <reaction evidence="1">
        <text>ATP + protein L-histidine = ADP + protein N-phospho-L-histidine.</text>
        <dbReference type="EC" id="2.7.13.3"/>
    </reaction>
</comment>
<dbReference type="InterPro" id="IPR005467">
    <property type="entry name" value="His_kinase_dom"/>
</dbReference>
<evidence type="ECO:0000256" key="5">
    <source>
        <dbReference type="ARBA" id="ARBA00022679"/>
    </source>
</evidence>
<evidence type="ECO:0000256" key="8">
    <source>
        <dbReference type="ARBA" id="ARBA00022989"/>
    </source>
</evidence>
<feature type="domain" description="HAMP" evidence="13">
    <location>
        <begin position="164"/>
        <end position="215"/>
    </location>
</feature>
<evidence type="ECO:0000256" key="11">
    <source>
        <dbReference type="SAM" id="Phobius"/>
    </source>
</evidence>
<sequence>MMLQRAHLQSLIASERSQAQLQVYLLLGAAEIQQGQPMLPAFLQEPGFAQPESGVYGVISDREGDWLWRSESAALLPESWRSTLQQNLLEPGQSRFLYLRDRGMFLLQYPVIWESEGQDYYLRFSVLRSDERVEAQLLAFKTQLWAWLGGIFVLALLVQYLILRWGLRPLYRLARDLNRIEKGQAEELSGRYPLELQQVTDSLNQLIRSERQQRERYRNTLGDLAHSLKTPLAVMSGAVNESLSFEAYQQRVEEQVQRMNQIVQYQLSRAVKAEGRVLAKPIPIAPVVQRLMAVLQKVYAEKEILGENQVLATTEFFGDERDLLELLGNLLENAFKYGRHQVRVSSIQTRNGSLLIIEDDGNGIMPEQSRVILERGKRMDTSTTGQGIGLAVTVDILSSYGGGLEADNSPELGGARFRLMLPKP</sequence>
<dbReference type="EMBL" id="SMRS01000006">
    <property type="protein sequence ID" value="KAA0874370.1"/>
    <property type="molecule type" value="Genomic_DNA"/>
</dbReference>
<dbReference type="SMART" id="SM00388">
    <property type="entry name" value="HisKA"/>
    <property type="match status" value="1"/>
</dbReference>
<organism evidence="14 15">
    <name type="scientific">Nitrincola tapanii</name>
    <dbReference type="NCBI Taxonomy" id="1708751"/>
    <lineage>
        <taxon>Bacteria</taxon>
        <taxon>Pseudomonadati</taxon>
        <taxon>Pseudomonadota</taxon>
        <taxon>Gammaproteobacteria</taxon>
        <taxon>Oceanospirillales</taxon>
        <taxon>Oceanospirillaceae</taxon>
        <taxon>Nitrincola</taxon>
    </lineage>
</organism>
<dbReference type="SUPFAM" id="SSF55874">
    <property type="entry name" value="ATPase domain of HSP90 chaperone/DNA topoisomerase II/histidine kinase"/>
    <property type="match status" value="1"/>
</dbReference>
<feature type="transmembrane region" description="Helical" evidence="11">
    <location>
        <begin position="144"/>
        <end position="163"/>
    </location>
</feature>
<dbReference type="Pfam" id="PF02518">
    <property type="entry name" value="HATPase_c"/>
    <property type="match status" value="1"/>
</dbReference>